<protein>
    <submittedName>
        <fullName evidence="1">Uncharacterized protein</fullName>
    </submittedName>
</protein>
<reference evidence="1" key="1">
    <citation type="submission" date="2018-02" db="EMBL/GenBank/DDBJ databases">
        <title>Rhizophora mucronata_Transcriptome.</title>
        <authorList>
            <person name="Meera S.P."/>
            <person name="Sreeshan A."/>
            <person name="Augustine A."/>
        </authorList>
    </citation>
    <scope>NUCLEOTIDE SEQUENCE</scope>
    <source>
        <tissue evidence="1">Leaf</tissue>
    </source>
</reference>
<dbReference type="AlphaFoldDB" id="A0A2P2PJ45"/>
<dbReference type="EMBL" id="GGEC01074218">
    <property type="protein sequence ID" value="MBX54702.1"/>
    <property type="molecule type" value="Transcribed_RNA"/>
</dbReference>
<sequence length="36" mass="4217">MSIYCMVRVPGHWNETPILCSTVWTVILMQFFGSRL</sequence>
<evidence type="ECO:0000313" key="1">
    <source>
        <dbReference type="EMBL" id="MBX54702.1"/>
    </source>
</evidence>
<name>A0A2P2PJ45_RHIMU</name>
<proteinExistence type="predicted"/>
<accession>A0A2P2PJ45</accession>
<organism evidence="1">
    <name type="scientific">Rhizophora mucronata</name>
    <name type="common">Asiatic mangrove</name>
    <dbReference type="NCBI Taxonomy" id="61149"/>
    <lineage>
        <taxon>Eukaryota</taxon>
        <taxon>Viridiplantae</taxon>
        <taxon>Streptophyta</taxon>
        <taxon>Embryophyta</taxon>
        <taxon>Tracheophyta</taxon>
        <taxon>Spermatophyta</taxon>
        <taxon>Magnoliopsida</taxon>
        <taxon>eudicotyledons</taxon>
        <taxon>Gunneridae</taxon>
        <taxon>Pentapetalae</taxon>
        <taxon>rosids</taxon>
        <taxon>fabids</taxon>
        <taxon>Malpighiales</taxon>
        <taxon>Rhizophoraceae</taxon>
        <taxon>Rhizophora</taxon>
    </lineage>
</organism>